<proteinExistence type="predicted"/>
<dbReference type="AlphaFoldDB" id="A0A2P2Q7L7"/>
<accession>A0A2P2Q7L7</accession>
<dbReference type="EMBL" id="GGEC01082463">
    <property type="protein sequence ID" value="MBX62947.1"/>
    <property type="molecule type" value="Transcribed_RNA"/>
</dbReference>
<protein>
    <submittedName>
        <fullName evidence="1">Uncharacterized protein</fullName>
    </submittedName>
</protein>
<organism evidence="1">
    <name type="scientific">Rhizophora mucronata</name>
    <name type="common">Asiatic mangrove</name>
    <dbReference type="NCBI Taxonomy" id="61149"/>
    <lineage>
        <taxon>Eukaryota</taxon>
        <taxon>Viridiplantae</taxon>
        <taxon>Streptophyta</taxon>
        <taxon>Embryophyta</taxon>
        <taxon>Tracheophyta</taxon>
        <taxon>Spermatophyta</taxon>
        <taxon>Magnoliopsida</taxon>
        <taxon>eudicotyledons</taxon>
        <taxon>Gunneridae</taxon>
        <taxon>Pentapetalae</taxon>
        <taxon>rosids</taxon>
        <taxon>fabids</taxon>
        <taxon>Malpighiales</taxon>
        <taxon>Rhizophoraceae</taxon>
        <taxon>Rhizophora</taxon>
    </lineage>
</organism>
<evidence type="ECO:0000313" key="1">
    <source>
        <dbReference type="EMBL" id="MBX62947.1"/>
    </source>
</evidence>
<sequence length="21" mass="2519">MFTGLLVIGGWWEYCEDKTRN</sequence>
<reference evidence="1" key="1">
    <citation type="submission" date="2018-02" db="EMBL/GenBank/DDBJ databases">
        <title>Rhizophora mucronata_Transcriptome.</title>
        <authorList>
            <person name="Meera S.P."/>
            <person name="Sreeshan A."/>
            <person name="Augustine A."/>
        </authorList>
    </citation>
    <scope>NUCLEOTIDE SEQUENCE</scope>
    <source>
        <tissue evidence="1">Leaf</tissue>
    </source>
</reference>
<name>A0A2P2Q7L7_RHIMU</name>